<dbReference type="RefSeq" id="WP_053433145.1">
    <property type="nucleotide sequence ID" value="NZ_LGUF01000007.1"/>
</dbReference>
<dbReference type="GO" id="GO:0006355">
    <property type="term" value="P:regulation of DNA-templated transcription"/>
    <property type="evidence" value="ECO:0007669"/>
    <property type="project" value="InterPro"/>
</dbReference>
<sequence>MKELTFKSYDQFLQFNEHKAMEKAVMKGLQGDELVKFKLEFLQRAKTMWKEYDCDLWIQKHGYVIINVWKDGSGKRKVTRGRPKKLDSEKYLHTVHVRLDEETYRQLTNHCQENQIDVSEAIRLLIKTL</sequence>
<protein>
    <submittedName>
        <fullName evidence="1">Uncharacterized protein</fullName>
    </submittedName>
</protein>
<dbReference type="STRING" id="1459.AF332_02155"/>
<dbReference type="Proteomes" id="UP000037109">
    <property type="component" value="Unassembled WGS sequence"/>
</dbReference>
<comment type="caution">
    <text evidence="1">The sequence shown here is derived from an EMBL/GenBank/DDBJ whole genome shotgun (WGS) entry which is preliminary data.</text>
</comment>
<organism evidence="1 2">
    <name type="scientific">Sporosarcina globispora</name>
    <name type="common">Bacillus globisporus</name>
    <dbReference type="NCBI Taxonomy" id="1459"/>
    <lineage>
        <taxon>Bacteria</taxon>
        <taxon>Bacillati</taxon>
        <taxon>Bacillota</taxon>
        <taxon>Bacilli</taxon>
        <taxon>Bacillales</taxon>
        <taxon>Caryophanaceae</taxon>
        <taxon>Sporosarcina</taxon>
    </lineage>
</organism>
<evidence type="ECO:0000313" key="2">
    <source>
        <dbReference type="Proteomes" id="UP000037109"/>
    </source>
</evidence>
<dbReference type="EMBL" id="LGUF01000007">
    <property type="protein sequence ID" value="KON85750.1"/>
    <property type="molecule type" value="Genomic_DNA"/>
</dbReference>
<proteinExistence type="predicted"/>
<dbReference type="PATRIC" id="fig|1459.3.peg.461"/>
<keyword evidence="2" id="KW-1185">Reference proteome</keyword>
<evidence type="ECO:0000313" key="1">
    <source>
        <dbReference type="EMBL" id="KON85750.1"/>
    </source>
</evidence>
<dbReference type="AlphaFoldDB" id="A0A0M0G770"/>
<accession>A0A0M0G770</accession>
<dbReference type="OrthoDB" id="2474279at2"/>
<reference evidence="2" key="1">
    <citation type="submission" date="2015-07" db="EMBL/GenBank/DDBJ databases">
        <title>Fjat-10036 dsm4.</title>
        <authorList>
            <person name="Liu B."/>
            <person name="Wang J."/>
            <person name="Zhu Y."/>
            <person name="Liu G."/>
            <person name="Chen Q."/>
            <person name="Chen Z."/>
            <person name="Lan J."/>
            <person name="Che J."/>
            <person name="Ge C."/>
            <person name="Shi H."/>
            <person name="Pan Z."/>
            <person name="Liu X."/>
        </authorList>
    </citation>
    <scope>NUCLEOTIDE SEQUENCE [LARGE SCALE GENOMIC DNA]</scope>
    <source>
        <strain evidence="2">DSM 4</strain>
    </source>
</reference>
<gene>
    <name evidence="1" type="ORF">AF332_02155</name>
</gene>
<name>A0A0M0G770_SPOGL</name>